<accession>A0A562RCE4</accession>
<dbReference type="InterPro" id="IPR036259">
    <property type="entry name" value="MFS_trans_sf"/>
</dbReference>
<feature type="transmembrane region" description="Helical" evidence="7">
    <location>
        <begin position="240"/>
        <end position="266"/>
    </location>
</feature>
<evidence type="ECO:0000256" key="4">
    <source>
        <dbReference type="ARBA" id="ARBA00022989"/>
    </source>
</evidence>
<sequence>MASKAESIKLFSLATPQMRAFHLAWLAFFACFFAWFACAPLMPVIKGEFGLTPAQIANINIAAVAITIIVRMVVGPMCDRFGPRKAHTALLLLGAIPVFGVAAAQTYESFLFFRLLIGAIGASFVVTQYHTSVMFGPRVVGTANAATAGWGNAGGGATQALMPLILAAILMLGVSETMGWRLALIVPGVLMVIVGVLYWKFTQDCPQGNYDALRKAGIEIEGGKKGGWASFKQAAANYRVWLLFLTYGACFGVELFIHNVAAVYYVDQFGLNLKQAGLAAGSFGLLALFARALGGYVSDRMALRGSLNARVSLLFVLMLGEGAGLIWFAHADTATLAIFAMLSFGLCVHMACGATYALVPFIDRKALGGVTGIIGAGGNVGAVAAGFLLKGVGSTQQTLAILGYLVAATALCAIALRFSASTNAEHALAAA</sequence>
<keyword evidence="6 7" id="KW-0472">Membrane</keyword>
<dbReference type="InterPro" id="IPR020846">
    <property type="entry name" value="MFS_dom"/>
</dbReference>
<dbReference type="InterPro" id="IPR011701">
    <property type="entry name" value="MFS"/>
</dbReference>
<dbReference type="InterPro" id="IPR044772">
    <property type="entry name" value="NO3_transporter"/>
</dbReference>
<reference evidence="9 10" key="1">
    <citation type="journal article" date="2015" name="Stand. Genomic Sci.">
        <title>Genomic Encyclopedia of Bacterial and Archaeal Type Strains, Phase III: the genomes of soil and plant-associated and newly described type strains.</title>
        <authorList>
            <person name="Whitman W.B."/>
            <person name="Woyke T."/>
            <person name="Klenk H.P."/>
            <person name="Zhou Y."/>
            <person name="Lilburn T.G."/>
            <person name="Beck B.J."/>
            <person name="De Vos P."/>
            <person name="Vandamme P."/>
            <person name="Eisen J.A."/>
            <person name="Garrity G."/>
            <person name="Hugenholtz P."/>
            <person name="Kyrpides N.C."/>
        </authorList>
    </citation>
    <scope>NUCLEOTIDE SEQUENCE [LARGE SCALE GENOMIC DNA]</scope>
    <source>
        <strain evidence="9 10">CGMCC 1.10822</strain>
    </source>
</reference>
<evidence type="ECO:0000256" key="3">
    <source>
        <dbReference type="ARBA" id="ARBA00022692"/>
    </source>
</evidence>
<dbReference type="PROSITE" id="PS51257">
    <property type="entry name" value="PROKAR_LIPOPROTEIN"/>
    <property type="match status" value="1"/>
</dbReference>
<dbReference type="PANTHER" id="PTHR23515">
    <property type="entry name" value="HIGH-AFFINITY NITRATE TRANSPORTER 2.3"/>
    <property type="match status" value="1"/>
</dbReference>
<evidence type="ECO:0000256" key="5">
    <source>
        <dbReference type="ARBA" id="ARBA00023063"/>
    </source>
</evidence>
<dbReference type="Pfam" id="PF07690">
    <property type="entry name" value="MFS_1"/>
    <property type="match status" value="1"/>
</dbReference>
<keyword evidence="4 7" id="KW-1133">Transmembrane helix</keyword>
<feature type="transmembrane region" description="Helical" evidence="7">
    <location>
        <begin position="336"/>
        <end position="359"/>
    </location>
</feature>
<feature type="transmembrane region" description="Helical" evidence="7">
    <location>
        <begin position="21"/>
        <end position="42"/>
    </location>
</feature>
<feature type="domain" description="Major facilitator superfamily (MFS) profile" evidence="8">
    <location>
        <begin position="20"/>
        <end position="421"/>
    </location>
</feature>
<dbReference type="Gene3D" id="1.20.1250.20">
    <property type="entry name" value="MFS general substrate transporter like domains"/>
    <property type="match status" value="2"/>
</dbReference>
<dbReference type="Proteomes" id="UP000318431">
    <property type="component" value="Unassembled WGS sequence"/>
</dbReference>
<feature type="transmembrane region" description="Helical" evidence="7">
    <location>
        <begin position="110"/>
        <end position="129"/>
    </location>
</feature>
<evidence type="ECO:0000256" key="6">
    <source>
        <dbReference type="ARBA" id="ARBA00023136"/>
    </source>
</evidence>
<keyword evidence="3 7" id="KW-0812">Transmembrane</keyword>
<evidence type="ECO:0000313" key="10">
    <source>
        <dbReference type="Proteomes" id="UP000318431"/>
    </source>
</evidence>
<gene>
    <name evidence="9" type="ORF">IP91_01897</name>
</gene>
<feature type="transmembrane region" description="Helical" evidence="7">
    <location>
        <begin position="150"/>
        <end position="172"/>
    </location>
</feature>
<feature type="transmembrane region" description="Helical" evidence="7">
    <location>
        <begin position="54"/>
        <end position="74"/>
    </location>
</feature>
<proteinExistence type="inferred from homology"/>
<feature type="transmembrane region" description="Helical" evidence="7">
    <location>
        <begin position="278"/>
        <end position="297"/>
    </location>
</feature>
<dbReference type="PROSITE" id="PS50850">
    <property type="entry name" value="MFS"/>
    <property type="match status" value="1"/>
</dbReference>
<dbReference type="OrthoDB" id="9773404at2"/>
<dbReference type="AlphaFoldDB" id="A0A562RCE4"/>
<feature type="transmembrane region" description="Helical" evidence="7">
    <location>
        <begin position="401"/>
        <end position="420"/>
    </location>
</feature>
<dbReference type="SUPFAM" id="SSF103473">
    <property type="entry name" value="MFS general substrate transporter"/>
    <property type="match status" value="1"/>
</dbReference>
<protein>
    <submittedName>
        <fullName evidence="9">NNP family nitrate/nitrite transporter-like MFS transporter</fullName>
    </submittedName>
</protein>
<keyword evidence="5" id="KW-0534">Nitrate assimilation</keyword>
<feature type="transmembrane region" description="Helical" evidence="7">
    <location>
        <begin position="178"/>
        <end position="199"/>
    </location>
</feature>
<organism evidence="9 10">
    <name type="scientific">Pseudoduganella lurida</name>
    <dbReference type="NCBI Taxonomy" id="1036180"/>
    <lineage>
        <taxon>Bacteria</taxon>
        <taxon>Pseudomonadati</taxon>
        <taxon>Pseudomonadota</taxon>
        <taxon>Betaproteobacteria</taxon>
        <taxon>Burkholderiales</taxon>
        <taxon>Oxalobacteraceae</taxon>
        <taxon>Telluria group</taxon>
        <taxon>Pseudoduganella</taxon>
    </lineage>
</organism>
<comment type="caution">
    <text evidence="9">The sequence shown here is derived from an EMBL/GenBank/DDBJ whole genome shotgun (WGS) entry which is preliminary data.</text>
</comment>
<evidence type="ECO:0000313" key="9">
    <source>
        <dbReference type="EMBL" id="TWI66086.1"/>
    </source>
</evidence>
<evidence type="ECO:0000256" key="2">
    <source>
        <dbReference type="ARBA" id="ARBA00008432"/>
    </source>
</evidence>
<feature type="transmembrane region" description="Helical" evidence="7">
    <location>
        <begin position="309"/>
        <end position="330"/>
    </location>
</feature>
<evidence type="ECO:0000256" key="7">
    <source>
        <dbReference type="SAM" id="Phobius"/>
    </source>
</evidence>
<keyword evidence="10" id="KW-1185">Reference proteome</keyword>
<dbReference type="EMBL" id="VLLB01000003">
    <property type="protein sequence ID" value="TWI66086.1"/>
    <property type="molecule type" value="Genomic_DNA"/>
</dbReference>
<feature type="transmembrane region" description="Helical" evidence="7">
    <location>
        <begin position="86"/>
        <end position="104"/>
    </location>
</feature>
<dbReference type="GO" id="GO:0042128">
    <property type="term" value="P:nitrate assimilation"/>
    <property type="evidence" value="ECO:0007669"/>
    <property type="project" value="UniProtKB-KW"/>
</dbReference>
<evidence type="ECO:0000256" key="1">
    <source>
        <dbReference type="ARBA" id="ARBA00004141"/>
    </source>
</evidence>
<dbReference type="RefSeq" id="WP_145648753.1">
    <property type="nucleotide sequence ID" value="NZ_VLLB01000003.1"/>
</dbReference>
<dbReference type="GO" id="GO:0015112">
    <property type="term" value="F:nitrate transmembrane transporter activity"/>
    <property type="evidence" value="ECO:0007669"/>
    <property type="project" value="InterPro"/>
</dbReference>
<evidence type="ECO:0000259" key="8">
    <source>
        <dbReference type="PROSITE" id="PS50850"/>
    </source>
</evidence>
<name>A0A562RCE4_9BURK</name>
<feature type="transmembrane region" description="Helical" evidence="7">
    <location>
        <begin position="366"/>
        <end position="389"/>
    </location>
</feature>
<comment type="similarity">
    <text evidence="2">Belongs to the major facilitator superfamily. Nitrate/nitrite porter (TC 2.A.1.8) family.</text>
</comment>
<comment type="subcellular location">
    <subcellularLocation>
        <location evidence="1">Membrane</location>
        <topology evidence="1">Multi-pass membrane protein</topology>
    </subcellularLocation>
</comment>
<dbReference type="GO" id="GO:0016020">
    <property type="term" value="C:membrane"/>
    <property type="evidence" value="ECO:0007669"/>
    <property type="project" value="UniProtKB-SubCell"/>
</dbReference>